<keyword evidence="4" id="KW-1185">Reference proteome</keyword>
<organism evidence="3 4">
    <name type="scientific">Cordyceps javanica</name>
    <dbReference type="NCBI Taxonomy" id="43265"/>
    <lineage>
        <taxon>Eukaryota</taxon>
        <taxon>Fungi</taxon>
        <taxon>Dikarya</taxon>
        <taxon>Ascomycota</taxon>
        <taxon>Pezizomycotina</taxon>
        <taxon>Sordariomycetes</taxon>
        <taxon>Hypocreomycetidae</taxon>
        <taxon>Hypocreales</taxon>
        <taxon>Cordycipitaceae</taxon>
        <taxon>Cordyceps</taxon>
    </lineage>
</organism>
<accession>A0A545VBL4</accession>
<dbReference type="AlphaFoldDB" id="A0A545VBL4"/>
<evidence type="ECO:0000313" key="3">
    <source>
        <dbReference type="EMBL" id="TQV99120.1"/>
    </source>
</evidence>
<reference evidence="3 4" key="1">
    <citation type="journal article" date="2019" name="Appl. Microbiol. Biotechnol.">
        <title>Genome sequence of Isaria javanica and comparative genome analysis insights into family S53 peptidase evolution in fungal entomopathogens.</title>
        <authorList>
            <person name="Lin R."/>
            <person name="Zhang X."/>
            <person name="Xin B."/>
            <person name="Zou M."/>
            <person name="Gao Y."/>
            <person name="Qin F."/>
            <person name="Hu Q."/>
            <person name="Xie B."/>
            <person name="Cheng X."/>
        </authorList>
    </citation>
    <scope>NUCLEOTIDE SEQUENCE [LARGE SCALE GENOMIC DNA]</scope>
    <source>
        <strain evidence="3 4">IJ1G</strain>
    </source>
</reference>
<dbReference type="EMBL" id="SPUK01000002">
    <property type="protein sequence ID" value="TQV99120.1"/>
    <property type="molecule type" value="Genomic_DNA"/>
</dbReference>
<evidence type="ECO:0000256" key="1">
    <source>
        <dbReference type="SAM" id="Coils"/>
    </source>
</evidence>
<comment type="caution">
    <text evidence="3">The sequence shown here is derived from an EMBL/GenBank/DDBJ whole genome shotgun (WGS) entry which is preliminary data.</text>
</comment>
<dbReference type="PANTHER" id="PTHR40644:SF1">
    <property type="entry name" value="UPF0653 PROTEIN C607.02C"/>
    <property type="match status" value="1"/>
</dbReference>
<dbReference type="Proteomes" id="UP000315783">
    <property type="component" value="Unassembled WGS sequence"/>
</dbReference>
<protein>
    <submittedName>
        <fullName evidence="3">Urease accessory protein UreD</fullName>
    </submittedName>
</protein>
<feature type="region of interest" description="Disordered" evidence="2">
    <location>
        <begin position="167"/>
        <end position="190"/>
    </location>
</feature>
<gene>
    <name evidence="3" type="ORF">IF1G_01335</name>
</gene>
<name>A0A545VBL4_9HYPO</name>
<feature type="compositionally biased region" description="Basic and acidic residues" evidence="2">
    <location>
        <begin position="170"/>
        <end position="189"/>
    </location>
</feature>
<evidence type="ECO:0000256" key="2">
    <source>
        <dbReference type="SAM" id="MobiDB-lite"/>
    </source>
</evidence>
<feature type="region of interest" description="Disordered" evidence="2">
    <location>
        <begin position="287"/>
        <end position="331"/>
    </location>
</feature>
<proteinExistence type="predicted"/>
<dbReference type="PANTHER" id="PTHR40644">
    <property type="entry name" value="UPF0653 PROTEIN C607.02C"/>
    <property type="match status" value="1"/>
</dbReference>
<keyword evidence="1" id="KW-0175">Coiled coil</keyword>
<feature type="region of interest" description="Disordered" evidence="2">
    <location>
        <begin position="115"/>
        <end position="153"/>
    </location>
</feature>
<feature type="coiled-coil region" evidence="1">
    <location>
        <begin position="241"/>
        <end position="268"/>
    </location>
</feature>
<sequence>MNRHGEPQQSISAQCQPGSTALPVHTEMQESIYYFEIIWKEYAHVRQHAFETPNRMDGLTRLTCDQPYRQHRHRDSYLLPRYNPEFSVLPHPVRYALILLQHAAQAQAKESFNLPPSQRALPLPVNSKKAVASHGTSRQAKKRRLAKSDSDAPRAFQRLMAFSSGKKIHSGLEDRKGEKSTTAELKQRGESLQIKSGEDLRAFAARVDAAMPLAGVSTKSGIKGKDLDGIKTQKTRKERKMHKLYDQWREEERKIQEQREEEKELAAERELENDGAGILSISVLDDEGGTRKKKKGKRGKDIIQDDPWADLKKKRGEAKRGLNDVVEAPPELHKKQSRLLKVVGTATVNVGSAPKAAGSLRRREQLEEERQDVVEAYRRIREHEQRKLDSRSM</sequence>
<evidence type="ECO:0000313" key="4">
    <source>
        <dbReference type="Proteomes" id="UP000315783"/>
    </source>
</evidence>